<protein>
    <submittedName>
        <fullName evidence="4">UDP-glucosyl transferase family protein</fullName>
    </submittedName>
</protein>
<sequence>MSNAMSPTTTIPIPMHHATPMPLFFSWSFNNSSSSTDMSGDSVTKLPQVNTKILLVSGTGGFPHAAPVLELGRILAQRGHIVEFATHRGQEKWVQSDYYNFVTKVHLMGDPLTHDEDAVHYLQLQNSDPRKSYKRYFRPKRTVDSFWTSDYAFLQNIVAETNPDMIVSDFFIDATRDIQLQTGIPLAMVWPQMPYGQARASYIPGFPGFQIDALTSEHASLWTRLRAQLRPLRAISAIITHLRFLSNMRRASGVKYLLPLLNKPNYLALVNSFWGLETPKDLPPLMAAVGPILADEYMPLGDPLEAFFATHPRVVYVSFGTHIVLQPHHLDCFMRVFSTLFAEGLIDGVIWAAKNAQRSLFDPSQQITMPGSSGGYHLVSVKDILDNRDSCWYFTPFAPQRAILDRPETVLFVTHAGGNSVNEAMFHATPMLSMGFFFDQPLNGLRIEAAGVGFATDRDKFSDQEIADKCRVILRDETGLIHKDVQRMAHIARASARKKYYAADLIEEVMYDAYFSRIEVPQQQQKGSKRRRPMHLQTADARMSVWRARNWDLTVLGGILGAGLTGGIYYACLWLKNWNWRWRLD</sequence>
<dbReference type="InterPro" id="IPR050271">
    <property type="entry name" value="UDP-glycosyltransferase"/>
</dbReference>
<dbReference type="Proteomes" id="UP001302126">
    <property type="component" value="Unassembled WGS sequence"/>
</dbReference>
<dbReference type="SUPFAM" id="SSF53756">
    <property type="entry name" value="UDP-Glycosyltransferase/glycogen phosphorylase"/>
    <property type="match status" value="1"/>
</dbReference>
<proteinExistence type="predicted"/>
<dbReference type="AlphaFoldDB" id="A0AAN7AIR9"/>
<evidence type="ECO:0000256" key="2">
    <source>
        <dbReference type="ARBA" id="ARBA00022679"/>
    </source>
</evidence>
<comment type="caution">
    <text evidence="4">The sequence shown here is derived from an EMBL/GenBank/DDBJ whole genome shotgun (WGS) entry which is preliminary data.</text>
</comment>
<dbReference type="Gene3D" id="3.40.50.2000">
    <property type="entry name" value="Glycogen Phosphorylase B"/>
    <property type="match status" value="2"/>
</dbReference>
<keyword evidence="3" id="KW-0472">Membrane</keyword>
<organism evidence="4 5">
    <name type="scientific">Podospora australis</name>
    <dbReference type="NCBI Taxonomy" id="1536484"/>
    <lineage>
        <taxon>Eukaryota</taxon>
        <taxon>Fungi</taxon>
        <taxon>Dikarya</taxon>
        <taxon>Ascomycota</taxon>
        <taxon>Pezizomycotina</taxon>
        <taxon>Sordariomycetes</taxon>
        <taxon>Sordariomycetidae</taxon>
        <taxon>Sordariales</taxon>
        <taxon>Podosporaceae</taxon>
        <taxon>Podospora</taxon>
    </lineage>
</organism>
<dbReference type="PANTHER" id="PTHR48043">
    <property type="entry name" value="EG:EG0003.4 PROTEIN-RELATED"/>
    <property type="match status" value="1"/>
</dbReference>
<keyword evidence="5" id="KW-1185">Reference proteome</keyword>
<keyword evidence="2 4" id="KW-0808">Transferase</keyword>
<keyword evidence="3" id="KW-0812">Transmembrane</keyword>
<keyword evidence="3" id="KW-1133">Transmembrane helix</keyword>
<name>A0AAN7AIR9_9PEZI</name>
<evidence type="ECO:0000313" key="4">
    <source>
        <dbReference type="EMBL" id="KAK4188154.1"/>
    </source>
</evidence>
<evidence type="ECO:0000256" key="1">
    <source>
        <dbReference type="ARBA" id="ARBA00022676"/>
    </source>
</evidence>
<evidence type="ECO:0000313" key="5">
    <source>
        <dbReference type="Proteomes" id="UP001302126"/>
    </source>
</evidence>
<dbReference type="EMBL" id="MU864392">
    <property type="protein sequence ID" value="KAK4188154.1"/>
    <property type="molecule type" value="Genomic_DNA"/>
</dbReference>
<gene>
    <name evidence="4" type="ORF">QBC35DRAFT_497151</name>
</gene>
<feature type="transmembrane region" description="Helical" evidence="3">
    <location>
        <begin position="553"/>
        <end position="575"/>
    </location>
</feature>
<dbReference type="InterPro" id="IPR002213">
    <property type="entry name" value="UDP_glucos_trans"/>
</dbReference>
<dbReference type="CDD" id="cd03784">
    <property type="entry name" value="GT1_Gtf-like"/>
    <property type="match status" value="1"/>
</dbReference>
<evidence type="ECO:0000256" key="3">
    <source>
        <dbReference type="SAM" id="Phobius"/>
    </source>
</evidence>
<reference evidence="4" key="2">
    <citation type="submission" date="2023-05" db="EMBL/GenBank/DDBJ databases">
        <authorList>
            <consortium name="Lawrence Berkeley National Laboratory"/>
            <person name="Steindorff A."/>
            <person name="Hensen N."/>
            <person name="Bonometti L."/>
            <person name="Westerberg I."/>
            <person name="Brannstrom I.O."/>
            <person name="Guillou S."/>
            <person name="Cros-Aarteil S."/>
            <person name="Calhoun S."/>
            <person name="Haridas S."/>
            <person name="Kuo A."/>
            <person name="Mondo S."/>
            <person name="Pangilinan J."/>
            <person name="Riley R."/>
            <person name="Labutti K."/>
            <person name="Andreopoulos B."/>
            <person name="Lipzen A."/>
            <person name="Chen C."/>
            <person name="Yanf M."/>
            <person name="Daum C."/>
            <person name="Ng V."/>
            <person name="Clum A."/>
            <person name="Ohm R."/>
            <person name="Martin F."/>
            <person name="Silar P."/>
            <person name="Natvig D."/>
            <person name="Lalanne C."/>
            <person name="Gautier V."/>
            <person name="Ament-Velasquez S.L."/>
            <person name="Kruys A."/>
            <person name="Hutchinson M.I."/>
            <person name="Powell A.J."/>
            <person name="Barry K."/>
            <person name="Miller A.N."/>
            <person name="Grigoriev I.V."/>
            <person name="Debuchy R."/>
            <person name="Gladieux P."/>
            <person name="Thoren M.H."/>
            <person name="Johannesson H."/>
        </authorList>
    </citation>
    <scope>NUCLEOTIDE SEQUENCE</scope>
    <source>
        <strain evidence="4">PSN309</strain>
    </source>
</reference>
<reference evidence="4" key="1">
    <citation type="journal article" date="2023" name="Mol. Phylogenet. Evol.">
        <title>Genome-scale phylogeny and comparative genomics of the fungal order Sordariales.</title>
        <authorList>
            <person name="Hensen N."/>
            <person name="Bonometti L."/>
            <person name="Westerberg I."/>
            <person name="Brannstrom I.O."/>
            <person name="Guillou S."/>
            <person name="Cros-Aarteil S."/>
            <person name="Calhoun S."/>
            <person name="Haridas S."/>
            <person name="Kuo A."/>
            <person name="Mondo S."/>
            <person name="Pangilinan J."/>
            <person name="Riley R."/>
            <person name="LaButti K."/>
            <person name="Andreopoulos B."/>
            <person name="Lipzen A."/>
            <person name="Chen C."/>
            <person name="Yan M."/>
            <person name="Daum C."/>
            <person name="Ng V."/>
            <person name="Clum A."/>
            <person name="Steindorff A."/>
            <person name="Ohm R.A."/>
            <person name="Martin F."/>
            <person name="Silar P."/>
            <person name="Natvig D.O."/>
            <person name="Lalanne C."/>
            <person name="Gautier V."/>
            <person name="Ament-Velasquez S.L."/>
            <person name="Kruys A."/>
            <person name="Hutchinson M.I."/>
            <person name="Powell A.J."/>
            <person name="Barry K."/>
            <person name="Miller A.N."/>
            <person name="Grigoriev I.V."/>
            <person name="Debuchy R."/>
            <person name="Gladieux P."/>
            <person name="Hiltunen Thoren M."/>
            <person name="Johannesson H."/>
        </authorList>
    </citation>
    <scope>NUCLEOTIDE SEQUENCE</scope>
    <source>
        <strain evidence="4">PSN309</strain>
    </source>
</reference>
<accession>A0AAN7AIR9</accession>
<keyword evidence="1" id="KW-0328">Glycosyltransferase</keyword>
<dbReference type="PANTHER" id="PTHR48043:SF145">
    <property type="entry name" value="FI06409P-RELATED"/>
    <property type="match status" value="1"/>
</dbReference>
<dbReference type="Pfam" id="PF00201">
    <property type="entry name" value="UDPGT"/>
    <property type="match status" value="1"/>
</dbReference>
<dbReference type="GO" id="GO:0008194">
    <property type="term" value="F:UDP-glycosyltransferase activity"/>
    <property type="evidence" value="ECO:0007669"/>
    <property type="project" value="InterPro"/>
</dbReference>